<protein>
    <submittedName>
        <fullName evidence="1">Uncharacterized protein</fullName>
    </submittedName>
</protein>
<dbReference type="Proteomes" id="UP000655588">
    <property type="component" value="Unassembled WGS sequence"/>
</dbReference>
<dbReference type="EMBL" id="WNWW01000493">
    <property type="protein sequence ID" value="KAF3424101.1"/>
    <property type="molecule type" value="Genomic_DNA"/>
</dbReference>
<sequence>AGISRYCAGSDEQAALSFTIGERDHHGCGLDVNGMCYGPPVNATSLHCGCTCTPSRFQAAGLRHSISCANTFCRMQLAHQGEKSTIAGRVFKGPFPFFETPVIHVCHFSAMAVSSRQLISSSGDVKGELSLSDSKMTFVNGKVRKK</sequence>
<accession>A0A833RYY4</accession>
<comment type="caution">
    <text evidence="1">The sequence shown here is derived from an EMBL/GenBank/DDBJ whole genome shotgun (WGS) entry which is preliminary data.</text>
</comment>
<reference evidence="1" key="1">
    <citation type="submission" date="2019-11" db="EMBL/GenBank/DDBJ databases">
        <title>The nuclear and mitochondrial genomes of Frieseomelitta varia - a highly eusocial stingless bee (Meliponini) with a permanently sterile worker caste.</title>
        <authorList>
            <person name="Freitas F.C.P."/>
            <person name="Lourenco A.P."/>
            <person name="Nunes F.M.F."/>
            <person name="Paschoal A.R."/>
            <person name="Abreu F.C.P."/>
            <person name="Barbin F.O."/>
            <person name="Bataglia L."/>
            <person name="Cardoso-Junior C.A.M."/>
            <person name="Cervoni M.S."/>
            <person name="Silva S.R."/>
            <person name="Dalarmi F."/>
            <person name="Del Lama M.A."/>
            <person name="Depintor T.S."/>
            <person name="Ferreira K.M."/>
            <person name="Goria P.S."/>
            <person name="Jaskot M.C."/>
            <person name="Lago D.C."/>
            <person name="Luna-Lucena D."/>
            <person name="Moda L.M."/>
            <person name="Nascimento L."/>
            <person name="Pedrino M."/>
            <person name="Rabico F.O."/>
            <person name="Sanches F.C."/>
            <person name="Santos D.E."/>
            <person name="Santos C.G."/>
            <person name="Vieira J."/>
            <person name="Lopes T.F."/>
            <person name="Barchuk A.R."/>
            <person name="Hartfelder K."/>
            <person name="Simoes Z.L.P."/>
            <person name="Bitondi M.M.G."/>
            <person name="Pinheiro D.G."/>
        </authorList>
    </citation>
    <scope>NUCLEOTIDE SEQUENCE</scope>
    <source>
        <strain evidence="1">USP_RPSP 00005682</strain>
        <tissue evidence="1">Whole individual</tissue>
    </source>
</reference>
<name>A0A833RYY4_9HYME</name>
<feature type="non-terminal residue" evidence="1">
    <location>
        <position position="1"/>
    </location>
</feature>
<dbReference type="AlphaFoldDB" id="A0A833RYY4"/>
<keyword evidence="2" id="KW-1185">Reference proteome</keyword>
<gene>
    <name evidence="1" type="ORF">E2986_14114</name>
</gene>
<evidence type="ECO:0000313" key="2">
    <source>
        <dbReference type="Proteomes" id="UP000655588"/>
    </source>
</evidence>
<organism evidence="1 2">
    <name type="scientific">Frieseomelitta varia</name>
    <dbReference type="NCBI Taxonomy" id="561572"/>
    <lineage>
        <taxon>Eukaryota</taxon>
        <taxon>Metazoa</taxon>
        <taxon>Ecdysozoa</taxon>
        <taxon>Arthropoda</taxon>
        <taxon>Hexapoda</taxon>
        <taxon>Insecta</taxon>
        <taxon>Pterygota</taxon>
        <taxon>Neoptera</taxon>
        <taxon>Endopterygota</taxon>
        <taxon>Hymenoptera</taxon>
        <taxon>Apocrita</taxon>
        <taxon>Aculeata</taxon>
        <taxon>Apoidea</taxon>
        <taxon>Anthophila</taxon>
        <taxon>Apidae</taxon>
        <taxon>Frieseomelitta</taxon>
    </lineage>
</organism>
<evidence type="ECO:0000313" key="1">
    <source>
        <dbReference type="EMBL" id="KAF3424101.1"/>
    </source>
</evidence>
<proteinExistence type="predicted"/>